<dbReference type="OrthoDB" id="10013584at2759"/>
<dbReference type="InterPro" id="IPR007527">
    <property type="entry name" value="Znf_SWIM"/>
</dbReference>
<keyword evidence="2 4" id="KW-0863">Zinc-finger</keyword>
<evidence type="ECO:0000256" key="4">
    <source>
        <dbReference type="PROSITE-ProRule" id="PRU00325"/>
    </source>
</evidence>
<dbReference type="AlphaFoldDB" id="A0A8J2IX30"/>
<dbReference type="EMBL" id="CAJVCH010000440">
    <property type="protein sequence ID" value="CAG7632288.1"/>
    <property type="molecule type" value="Genomic_DNA"/>
</dbReference>
<keyword evidence="1" id="KW-0479">Metal-binding</keyword>
<keyword evidence="3" id="KW-0862">Zinc</keyword>
<accession>A0A8J2IX30</accession>
<evidence type="ECO:0000256" key="1">
    <source>
        <dbReference type="ARBA" id="ARBA00022723"/>
    </source>
</evidence>
<dbReference type="GO" id="GO:0031462">
    <property type="term" value="C:Cul2-RING ubiquitin ligase complex"/>
    <property type="evidence" value="ECO:0007669"/>
    <property type="project" value="TreeGrafter"/>
</dbReference>
<dbReference type="PANTHER" id="PTHR22619:SF0">
    <property type="entry name" value="ZINC FINGER SWIM DOMAIN-CONTAINING PROTEIN 6-LIKE PROTEIN"/>
    <property type="match status" value="1"/>
</dbReference>
<dbReference type="PROSITE" id="PS50966">
    <property type="entry name" value="ZF_SWIM"/>
    <property type="match status" value="1"/>
</dbReference>
<keyword evidence="8" id="KW-1185">Reference proteome</keyword>
<comment type="caution">
    <text evidence="7">The sequence shown here is derived from an EMBL/GenBank/DDBJ whole genome shotgun (WGS) entry which is preliminary data.</text>
</comment>
<name>A0A8J2IX30_9HEXA</name>
<reference evidence="7" key="1">
    <citation type="submission" date="2021-06" db="EMBL/GenBank/DDBJ databases">
        <authorList>
            <person name="Hodson N. C."/>
            <person name="Mongue J. A."/>
            <person name="Jaron S. K."/>
        </authorList>
    </citation>
    <scope>NUCLEOTIDE SEQUENCE</scope>
</reference>
<evidence type="ECO:0000256" key="3">
    <source>
        <dbReference type="ARBA" id="ARBA00022833"/>
    </source>
</evidence>
<evidence type="ECO:0000313" key="8">
    <source>
        <dbReference type="Proteomes" id="UP000708208"/>
    </source>
</evidence>
<dbReference type="Pfam" id="PF21055">
    <property type="entry name" value="ZSWIM4-8_C"/>
    <property type="match status" value="1"/>
</dbReference>
<evidence type="ECO:0000259" key="6">
    <source>
        <dbReference type="PROSITE" id="PS50966"/>
    </source>
</evidence>
<proteinExistence type="predicted"/>
<gene>
    <name evidence="7" type="ORF">AFUS01_LOCUS142</name>
</gene>
<dbReference type="PANTHER" id="PTHR22619">
    <property type="entry name" value="ZINC FINGER SWIM DOMAIN CONTAINING PROTEIN 4, 5, 6"/>
    <property type="match status" value="1"/>
</dbReference>
<evidence type="ECO:0000256" key="5">
    <source>
        <dbReference type="SAM" id="MobiDB-lite"/>
    </source>
</evidence>
<feature type="region of interest" description="Disordered" evidence="5">
    <location>
        <begin position="717"/>
        <end position="767"/>
    </location>
</feature>
<evidence type="ECO:0000256" key="2">
    <source>
        <dbReference type="ARBA" id="ARBA00022771"/>
    </source>
</evidence>
<evidence type="ECO:0000313" key="7">
    <source>
        <dbReference type="EMBL" id="CAG7632288.1"/>
    </source>
</evidence>
<dbReference type="GO" id="GO:0008270">
    <property type="term" value="F:zinc ion binding"/>
    <property type="evidence" value="ECO:0007669"/>
    <property type="project" value="UniProtKB-KW"/>
</dbReference>
<protein>
    <recommendedName>
        <fullName evidence="6">SWIM-type domain-containing protein</fullName>
    </recommendedName>
</protein>
<dbReference type="InterPro" id="IPR048370">
    <property type="entry name" value="ZSWIM4-8_C"/>
</dbReference>
<feature type="domain" description="SWIM-type" evidence="6">
    <location>
        <begin position="125"/>
        <end position="162"/>
    </location>
</feature>
<sequence length="1124" mass="125556">MEPMDTSPMKSNTPDTLLTLAAKYVGEKIPFQLIEERFNRIPEPVQKRVIYHSFPRFEKDIYMYSSFTHDSSSTLPFHKGVQIVESGGLVNNVLQIGFHLSGTVESLPVGENKDCLSSNTSNTKHRVSLSFDRCKITSCSCTCGSREIFWCEHIVALSIYRIRFASTVNLRVPISDQLLQLNRDQLQKLVQYIISDHQDVLPTAQNLTDQILNNNSDINSIQGAPDPTAGPSYNERHSWAFDEDQVKEQVRNYLAQGLYYNANKQLHNLFNKVREMLNARDSNAPRLLNLISYEFISDPRLLSSKSSATPMNEKHRNLWDQLINLWVCICMNPCLTDHERKFNKKLLVKYANHPNCPLEDGYDHGEDTHYDFTNTDPGSSSSAKRRRKCKPKSLFHRAIECLDTEWGFGKRSNIKLKDIPMECARVDALCSHGFKAQAIEVALSVLAHMKQFMMTTYDPKDKHNHHRSNYYGLLGHALDCHTPVFNVLLNSDNISQAFEFTLLTLGESRLMPLGLYSQEKATKAEESIINRLQEIELTQELISKLIETCHLLLKNNSGLGECIHPGSYPMQIFAKYLFTTLQPIDPELGYKIGLRAMRLSFLDEMDGNGPLFVRRAPRWYILGHIELQQCNLASTMLNSARYDFNKLNIILESCSLHVHSSSHLFRLAQDCLRIGGEVNNSCSVSCPNNAHWNSNQGGWPGPSNSSSSNWGASVASSSTSSSSGSHSTSHWGPPPGSSSNSSSSNWGSGAGTTSSSSTSNSSSSVASNWPAIPSSSTTWGASTSSSSNWTPSWNNGKNSGLINVGFKLGLQVLRQTLKSVHRRRWDMVRWAVTCACEVGIEGILYILRNWAELFTPSEAVSNVATVIMGGSGNSGSNPGTTSDNGRTAAFRSRLSILQQEEIAICARALARECARKDPPGCALAALTLCETEPIAFETAYQIVIDASSTCMTFQQLFGIARYMETRGYPLRAFKLALLALENIRINYNQDSHPAVQEIHWCTSLYYSLPHPPMGTQFIQLIVKNVQCANVLSEILRRCCTSNEKSPELNLLKESTMSAYISTVHARLTHISPRHYTDFIEFLSKAKDSFSIAGDSGQFQSLIESIKTSYKGKKKLVYLVTERFG</sequence>
<organism evidence="7 8">
    <name type="scientific">Allacma fusca</name>
    <dbReference type="NCBI Taxonomy" id="39272"/>
    <lineage>
        <taxon>Eukaryota</taxon>
        <taxon>Metazoa</taxon>
        <taxon>Ecdysozoa</taxon>
        <taxon>Arthropoda</taxon>
        <taxon>Hexapoda</taxon>
        <taxon>Collembola</taxon>
        <taxon>Symphypleona</taxon>
        <taxon>Sminthuridae</taxon>
        <taxon>Allacma</taxon>
    </lineage>
</organism>
<dbReference type="Proteomes" id="UP000708208">
    <property type="component" value="Unassembled WGS sequence"/>
</dbReference>